<dbReference type="InParanoid" id="D3B541"/>
<reference evidence="2 3" key="1">
    <citation type="journal article" date="2011" name="Genome Res.">
        <title>Phylogeny-wide analysis of social amoeba genomes highlights ancient origins for complex intercellular communication.</title>
        <authorList>
            <person name="Heidel A.J."/>
            <person name="Lawal H.M."/>
            <person name="Felder M."/>
            <person name="Schilde C."/>
            <person name="Helps N.R."/>
            <person name="Tunggal B."/>
            <person name="Rivero F."/>
            <person name="John U."/>
            <person name="Schleicher M."/>
            <person name="Eichinger L."/>
            <person name="Platzer M."/>
            <person name="Noegel A.A."/>
            <person name="Schaap P."/>
            <person name="Gloeckner G."/>
        </authorList>
    </citation>
    <scope>NUCLEOTIDE SEQUENCE [LARGE SCALE GENOMIC DNA]</scope>
    <source>
        <strain evidence="3">ATCC 26659 / Pp 5 / PN500</strain>
    </source>
</reference>
<sequence>MSSLKNIVSKITVICLEGCHGSGKTELCKYLSKKGFNVMDEAFLDMPRYTQIPPQSLTMETIWVSNWFNRILKINQNIQNNNSSNNNNNNSKLNNHIFIADRSPFSAILYARGKGHHLNPLISSQIEELRSYAQIDIKTVYLQVDDDKLWQRIEDRLKREPERKNYGEDKRAWMEDSVRFYNQSKWDLTINNDDLQTFQQRTESIFKSFNLELPNNISLTNNNNNNNNNLDNNNSSKETKVQYWQ</sequence>
<feature type="compositionally biased region" description="Low complexity" evidence="1">
    <location>
        <begin position="219"/>
        <end position="236"/>
    </location>
</feature>
<protein>
    <recommendedName>
        <fullName evidence="4">P-loop containing nucleoside triphosphate hydrolase protein</fullName>
    </recommendedName>
</protein>
<comment type="caution">
    <text evidence="2">The sequence shown here is derived from an EMBL/GenBank/DDBJ whole genome shotgun (WGS) entry which is preliminary data.</text>
</comment>
<dbReference type="SUPFAM" id="SSF52540">
    <property type="entry name" value="P-loop containing nucleoside triphosphate hydrolases"/>
    <property type="match status" value="1"/>
</dbReference>
<dbReference type="RefSeq" id="XP_020435523.1">
    <property type="nucleotide sequence ID" value="XM_020574481.1"/>
</dbReference>
<dbReference type="AlphaFoldDB" id="D3B541"/>
<feature type="region of interest" description="Disordered" evidence="1">
    <location>
        <begin position="219"/>
        <end position="245"/>
    </location>
</feature>
<dbReference type="InterPro" id="IPR027417">
    <property type="entry name" value="P-loop_NTPase"/>
</dbReference>
<keyword evidence="3" id="KW-1185">Reference proteome</keyword>
<name>D3B541_HETP5</name>
<dbReference type="GeneID" id="31359039"/>
<proteinExistence type="predicted"/>
<organism evidence="2 3">
    <name type="scientific">Heterostelium pallidum (strain ATCC 26659 / Pp 5 / PN500)</name>
    <name type="common">Cellular slime mold</name>
    <name type="synonym">Polysphondylium pallidum</name>
    <dbReference type="NCBI Taxonomy" id="670386"/>
    <lineage>
        <taxon>Eukaryota</taxon>
        <taxon>Amoebozoa</taxon>
        <taxon>Evosea</taxon>
        <taxon>Eumycetozoa</taxon>
        <taxon>Dictyostelia</taxon>
        <taxon>Acytosteliales</taxon>
        <taxon>Acytosteliaceae</taxon>
        <taxon>Heterostelium</taxon>
    </lineage>
</organism>
<dbReference type="Pfam" id="PF13238">
    <property type="entry name" value="AAA_18"/>
    <property type="match status" value="1"/>
</dbReference>
<evidence type="ECO:0008006" key="4">
    <source>
        <dbReference type="Google" id="ProtNLM"/>
    </source>
</evidence>
<dbReference type="OMA" id="VCSWFER"/>
<dbReference type="EMBL" id="ADBJ01000015">
    <property type="protein sequence ID" value="EFA83406.1"/>
    <property type="molecule type" value="Genomic_DNA"/>
</dbReference>
<dbReference type="Proteomes" id="UP000001396">
    <property type="component" value="Unassembled WGS sequence"/>
</dbReference>
<dbReference type="Gene3D" id="3.40.50.300">
    <property type="entry name" value="P-loop containing nucleotide triphosphate hydrolases"/>
    <property type="match status" value="1"/>
</dbReference>
<evidence type="ECO:0000313" key="2">
    <source>
        <dbReference type="EMBL" id="EFA83406.1"/>
    </source>
</evidence>
<evidence type="ECO:0000313" key="3">
    <source>
        <dbReference type="Proteomes" id="UP000001396"/>
    </source>
</evidence>
<evidence type="ECO:0000256" key="1">
    <source>
        <dbReference type="SAM" id="MobiDB-lite"/>
    </source>
</evidence>
<gene>
    <name evidence="2" type="ORF">PPL_03552</name>
</gene>
<accession>D3B541</accession>